<gene>
    <name evidence="17" type="ORF">CANTEDRAFT_98029</name>
</gene>
<dbReference type="Gene3D" id="1.20.120.730">
    <property type="entry name" value="Sec23/Sec24 helical domain"/>
    <property type="match status" value="1"/>
</dbReference>
<dbReference type="AlphaFoldDB" id="G3B505"/>
<dbReference type="GO" id="GO:0005096">
    <property type="term" value="F:GTPase activator activity"/>
    <property type="evidence" value="ECO:0007669"/>
    <property type="project" value="TreeGrafter"/>
</dbReference>
<dbReference type="Gene3D" id="3.40.20.10">
    <property type="entry name" value="Severin"/>
    <property type="match status" value="1"/>
</dbReference>
<dbReference type="InterPro" id="IPR006895">
    <property type="entry name" value="Znf_Sec23_Sec24"/>
</dbReference>
<evidence type="ECO:0000256" key="8">
    <source>
        <dbReference type="ARBA" id="ARBA00022833"/>
    </source>
</evidence>
<dbReference type="InterPro" id="IPR012990">
    <property type="entry name" value="Beta-sandwich_Sec23_24"/>
</dbReference>
<dbReference type="GO" id="GO:0070971">
    <property type="term" value="C:endoplasmic reticulum exit site"/>
    <property type="evidence" value="ECO:0007669"/>
    <property type="project" value="TreeGrafter"/>
</dbReference>
<dbReference type="EMBL" id="GL996521">
    <property type="protein sequence ID" value="EGV64030.1"/>
    <property type="molecule type" value="Genomic_DNA"/>
</dbReference>
<name>G3B505_CANTC</name>
<dbReference type="Proteomes" id="UP000000707">
    <property type="component" value="Unassembled WGS sequence"/>
</dbReference>
<feature type="domain" description="VWFA" evidence="16">
    <location>
        <begin position="136"/>
        <end position="298"/>
    </location>
</feature>
<evidence type="ECO:0000313" key="17">
    <source>
        <dbReference type="EMBL" id="EGV64030.1"/>
    </source>
</evidence>
<dbReference type="InterPro" id="IPR036465">
    <property type="entry name" value="vWFA_dom_sf"/>
</dbReference>
<keyword evidence="13 15" id="KW-0968">Cytoplasmic vesicle</keyword>
<dbReference type="Pfam" id="PF04815">
    <property type="entry name" value="Sec23_helical"/>
    <property type="match status" value="1"/>
</dbReference>
<accession>G3B505</accession>
<evidence type="ECO:0000256" key="9">
    <source>
        <dbReference type="ARBA" id="ARBA00022892"/>
    </source>
</evidence>
<dbReference type="Pfam" id="PF08033">
    <property type="entry name" value="Sec23_BS"/>
    <property type="match status" value="1"/>
</dbReference>
<dbReference type="Gene3D" id="2.30.30.380">
    <property type="entry name" value="Zn-finger domain of Sec23/24"/>
    <property type="match status" value="1"/>
</dbReference>
<evidence type="ECO:0000256" key="14">
    <source>
        <dbReference type="ARBA" id="ARBA00025471"/>
    </source>
</evidence>
<keyword evidence="11 15" id="KW-0333">Golgi apparatus</keyword>
<dbReference type="SUPFAM" id="SSF82919">
    <property type="entry name" value="Zn-finger domain of Sec23/24"/>
    <property type="match status" value="1"/>
</dbReference>
<evidence type="ECO:0000313" key="18">
    <source>
        <dbReference type="Proteomes" id="UP000000707"/>
    </source>
</evidence>
<keyword evidence="7 15" id="KW-0256">Endoplasmic reticulum</keyword>
<dbReference type="SUPFAM" id="SSF81995">
    <property type="entry name" value="beta-sandwich domain of Sec23/24"/>
    <property type="match status" value="1"/>
</dbReference>
<keyword evidence="18" id="KW-1185">Reference proteome</keyword>
<evidence type="ECO:0000256" key="4">
    <source>
        <dbReference type="ARBA" id="ARBA00022448"/>
    </source>
</evidence>
<evidence type="ECO:0000256" key="10">
    <source>
        <dbReference type="ARBA" id="ARBA00022927"/>
    </source>
</evidence>
<dbReference type="GO" id="GO:0000139">
    <property type="term" value="C:Golgi membrane"/>
    <property type="evidence" value="ECO:0007669"/>
    <property type="project" value="UniProtKB-SubCell"/>
</dbReference>
<dbReference type="OrthoDB" id="4093209at2759"/>
<reference evidence="17 18" key="1">
    <citation type="journal article" date="2011" name="Proc. Natl. Acad. Sci. U.S.A.">
        <title>Comparative genomics of xylose-fermenting fungi for enhanced biofuel production.</title>
        <authorList>
            <person name="Wohlbach D.J."/>
            <person name="Kuo A."/>
            <person name="Sato T.K."/>
            <person name="Potts K.M."/>
            <person name="Salamov A.A."/>
            <person name="LaButti K.M."/>
            <person name="Sun H."/>
            <person name="Clum A."/>
            <person name="Pangilinan J.L."/>
            <person name="Lindquist E.A."/>
            <person name="Lucas S."/>
            <person name="Lapidus A."/>
            <person name="Jin M."/>
            <person name="Gunawan C."/>
            <person name="Balan V."/>
            <person name="Dale B.E."/>
            <person name="Jeffries T.W."/>
            <person name="Zinkel R."/>
            <person name="Barry K.W."/>
            <person name="Grigoriev I.V."/>
            <person name="Gasch A.P."/>
        </authorList>
    </citation>
    <scope>NUCLEOTIDE SEQUENCE [LARGE SCALE GENOMIC DNA]</scope>
    <source>
        <strain evidence="18">ATCC 10573 / BCRC 21748 / CBS 615 / JCM 9827 / NBRC 10315 / NRRL Y-1498 / VKM Y-70</strain>
    </source>
</reference>
<dbReference type="SUPFAM" id="SSF81811">
    <property type="entry name" value="Helical domain of Sec23/24"/>
    <property type="match status" value="1"/>
</dbReference>
<keyword evidence="10 15" id="KW-0653">Protein transport</keyword>
<dbReference type="InterPro" id="IPR037364">
    <property type="entry name" value="Sec23"/>
</dbReference>
<dbReference type="Gene3D" id="3.40.50.410">
    <property type="entry name" value="von Willebrand factor, type A domain"/>
    <property type="match status" value="1"/>
</dbReference>
<dbReference type="InterPro" id="IPR006896">
    <property type="entry name" value="Sec23/24_trunk_dom"/>
</dbReference>
<dbReference type="InterPro" id="IPR029006">
    <property type="entry name" value="ADF-H/Gelsolin-like_dom_sf"/>
</dbReference>
<dbReference type="GO" id="GO:0006886">
    <property type="term" value="P:intracellular protein transport"/>
    <property type="evidence" value="ECO:0007669"/>
    <property type="project" value="InterPro"/>
</dbReference>
<organism evidence="18">
    <name type="scientific">Candida tenuis (strain ATCC 10573 / BCRC 21748 / CBS 615 / JCM 9827 / NBRC 10315 / NRRL Y-1498 / VKM Y-70)</name>
    <name type="common">Yeast</name>
    <name type="synonym">Yamadazyma tenuis</name>
    <dbReference type="NCBI Taxonomy" id="590646"/>
    <lineage>
        <taxon>Eukaryota</taxon>
        <taxon>Fungi</taxon>
        <taxon>Dikarya</taxon>
        <taxon>Ascomycota</taxon>
        <taxon>Saccharomycotina</taxon>
        <taxon>Pichiomycetes</taxon>
        <taxon>Debaryomycetaceae</taxon>
        <taxon>Yamadazyma</taxon>
    </lineage>
</organism>
<dbReference type="KEGG" id="cten:18250738"/>
<keyword evidence="12 15" id="KW-0472">Membrane</keyword>
<dbReference type="GO" id="GO:0030127">
    <property type="term" value="C:COPII vesicle coat"/>
    <property type="evidence" value="ECO:0007669"/>
    <property type="project" value="InterPro"/>
</dbReference>
<evidence type="ECO:0000256" key="13">
    <source>
        <dbReference type="ARBA" id="ARBA00023329"/>
    </source>
</evidence>
<comment type="function">
    <text evidence="14 15">Component of the coat protein complex II (COPII) which promotes the formation of transport vesicles from the endoplasmic reticulum (ER). The coat has two main functions, the physical deformation of the endoplasmic reticulum membrane into vesicles and the selection of cargo molecules.</text>
</comment>
<evidence type="ECO:0000256" key="1">
    <source>
        <dbReference type="ARBA" id="ARBA00004299"/>
    </source>
</evidence>
<keyword evidence="5 15" id="KW-0963">Cytoplasm</keyword>
<evidence type="ECO:0000256" key="6">
    <source>
        <dbReference type="ARBA" id="ARBA00022723"/>
    </source>
</evidence>
<dbReference type="HOGENOM" id="CLU_333436_0_0_1"/>
<evidence type="ECO:0000256" key="3">
    <source>
        <dbReference type="ARBA" id="ARBA00009210"/>
    </source>
</evidence>
<evidence type="ECO:0000256" key="7">
    <source>
        <dbReference type="ARBA" id="ARBA00022824"/>
    </source>
</evidence>
<dbReference type="GeneID" id="18250738"/>
<evidence type="ECO:0000256" key="12">
    <source>
        <dbReference type="ARBA" id="ARBA00023136"/>
    </source>
</evidence>
<dbReference type="InterPro" id="IPR036174">
    <property type="entry name" value="Znf_Sec23_Sec24_sf"/>
</dbReference>
<dbReference type="eggNOG" id="KOG1986">
    <property type="taxonomic scope" value="Eukaryota"/>
</dbReference>
<keyword evidence="9 15" id="KW-0931">ER-Golgi transport</keyword>
<sequence length="898" mass="101471">MKQEYTTSYIADGVQFNWNVFPSTRLEAKQLSSPIGCLYTPLHKRSHNLLAIPSTDEHAIKCDACECVINPFVKIDRANKMWWCPYCEGKSYLPEAYVLPESSSSESWPVELRQSSSTIDYKLPNDVAIASEYHPNYVFVIDGYQHVDEIDKQQTSFTSMKKSVCEAIESLPNGAYVAIVSYDENVYLHKPLEGATVAITDDDVLGTNNELDQSVKRKKVSLFNPTAIGKVLGKLGLANSTLGWGLKACDLIERSFLVQLTNSNKAVVSNYIKSIKPKFTDSYKPPRATGLALYTVSVVLSRASYKGFIGKVILFAGGPCTSFPGNIIDTSHSKNLRSHHDIANLNVAEFVPSSKFYKTLALVGSGLSFEAAHSCISKSSKKESEFELDINQPKWSFDLYSGSLDQVGIYEMKDLSSHTMGSIYLFDSFDNRQFHTELMNSFRASKVYNSTLTVRTSPGLKVSRLIGPGHCLPSSYQAEKYYTLHHEKISDHLSSFDSSSKKKNFTNRWCFNELTPHNSCAIIFDPETVGSTTSLSEGGIKEMFIQFQLKYLDPIENVWKLRVTNITKKTTLYYLAANKVKMSNNTYKLVNTKSSIIKEEKLLESFDQFAFIVIFTRLILDKIDSILGFEEFDSVIGSIDKVLIRLLHYFGGISLNQAYLSGSNPYSNLLDDIVQKYTINENFKELPSLTYYLRRNPQLIRIFNSSPDETAFYHHWFMNVESDISLTMIKPKMYSLFEGNISEISLDAQNVLSAPPDCFIVMDSVFSIIIYKNDLSLRLHHSSNLHLIDDNHDSIEEVMTFIKTLGDRRLQPKYVITQKNHSQSRFLLARLNPAEDIESKLEGISINEPKGFLAKLFGSKGQSQQRSYSSLLTDDISLNEYYTGLIETIKKFSDDQDS</sequence>
<dbReference type="RefSeq" id="XP_006686344.1">
    <property type="nucleotide sequence ID" value="XM_006686281.1"/>
</dbReference>
<dbReference type="GO" id="GO:0090110">
    <property type="term" value="P:COPII-coated vesicle cargo loading"/>
    <property type="evidence" value="ECO:0007669"/>
    <property type="project" value="TreeGrafter"/>
</dbReference>
<comment type="subcellular location">
    <subcellularLocation>
        <location evidence="15">Cytoplasm</location>
    </subcellularLocation>
    <subcellularLocation>
        <location evidence="1 15">Cytoplasmic vesicle</location>
        <location evidence="1 15">COPII-coated vesicle membrane</location>
        <topology evidence="1 15">Peripheral membrane protein</topology>
        <orientation evidence="1 15">Cytoplasmic side</orientation>
    </subcellularLocation>
    <subcellularLocation>
        <location evidence="2 15">Endoplasmic reticulum membrane</location>
        <topology evidence="2 15">Peripheral membrane protein</topology>
        <orientation evidence="2 15">Cytoplasmic side</orientation>
    </subcellularLocation>
    <subcellularLocation>
        <location evidence="15">Golgi apparatus membrane</location>
        <topology evidence="15">Peripheral membrane protein</topology>
        <orientation evidence="15">Cytoplasmic side</orientation>
    </subcellularLocation>
</comment>
<evidence type="ECO:0000256" key="2">
    <source>
        <dbReference type="ARBA" id="ARBA00004397"/>
    </source>
</evidence>
<dbReference type="PANTHER" id="PTHR11141">
    <property type="entry name" value="PROTEIN TRANSPORT PROTEIN SEC23"/>
    <property type="match status" value="1"/>
</dbReference>
<dbReference type="InterPro" id="IPR006900">
    <property type="entry name" value="Sec23/24_helical_dom"/>
</dbReference>
<protein>
    <recommendedName>
        <fullName evidence="15">Protein transport protein SEC23</fullName>
    </recommendedName>
</protein>
<dbReference type="SUPFAM" id="SSF82754">
    <property type="entry name" value="C-terminal, gelsolin-like domain of Sec23/24"/>
    <property type="match status" value="1"/>
</dbReference>
<dbReference type="InterPro" id="IPR036180">
    <property type="entry name" value="Gelsolin-like_dom_sf"/>
</dbReference>
<keyword evidence="6 15" id="KW-0479">Metal-binding</keyword>
<comment type="similarity">
    <text evidence="3 15">Belongs to the SEC23/SEC24 family. SEC23 subfamily.</text>
</comment>
<evidence type="ECO:0000256" key="5">
    <source>
        <dbReference type="ARBA" id="ARBA00022490"/>
    </source>
</evidence>
<dbReference type="SUPFAM" id="SSF53300">
    <property type="entry name" value="vWA-like"/>
    <property type="match status" value="1"/>
</dbReference>
<evidence type="ECO:0000256" key="11">
    <source>
        <dbReference type="ARBA" id="ARBA00023034"/>
    </source>
</evidence>
<dbReference type="Pfam" id="PF04810">
    <property type="entry name" value="zf-Sec23_Sec24"/>
    <property type="match status" value="1"/>
</dbReference>
<dbReference type="STRING" id="590646.G3B505"/>
<dbReference type="GO" id="GO:0005789">
    <property type="term" value="C:endoplasmic reticulum membrane"/>
    <property type="evidence" value="ECO:0007669"/>
    <property type="project" value="UniProtKB-SubCell"/>
</dbReference>
<dbReference type="PROSITE" id="PS50234">
    <property type="entry name" value="VWFA"/>
    <property type="match status" value="1"/>
</dbReference>
<dbReference type="Pfam" id="PF04811">
    <property type="entry name" value="Sec23_trunk"/>
    <property type="match status" value="2"/>
</dbReference>
<keyword evidence="8 15" id="KW-0862">Zinc</keyword>
<dbReference type="GO" id="GO:0008270">
    <property type="term" value="F:zinc ion binding"/>
    <property type="evidence" value="ECO:0007669"/>
    <property type="project" value="InterPro"/>
</dbReference>
<keyword evidence="4 15" id="KW-0813">Transport</keyword>
<dbReference type="InterPro" id="IPR002035">
    <property type="entry name" value="VWF_A"/>
</dbReference>
<evidence type="ECO:0000256" key="15">
    <source>
        <dbReference type="RuleBase" id="RU365030"/>
    </source>
</evidence>
<dbReference type="InterPro" id="IPR036175">
    <property type="entry name" value="Sec23/24_helical_dom_sf"/>
</dbReference>
<evidence type="ECO:0000259" key="16">
    <source>
        <dbReference type="PROSITE" id="PS50234"/>
    </source>
</evidence>
<dbReference type="PANTHER" id="PTHR11141:SF0">
    <property type="entry name" value="PROTEIN TRANSPORT PROTEIN SEC23"/>
    <property type="match status" value="1"/>
</dbReference>
<proteinExistence type="inferred from homology"/>